<dbReference type="InterPro" id="IPR001667">
    <property type="entry name" value="DDH_dom"/>
</dbReference>
<protein>
    <recommendedName>
        <fullName evidence="5">DDH domain-containing protein</fullName>
    </recommendedName>
</protein>
<gene>
    <name evidence="3" type="ORF">A3G56_00455</name>
</gene>
<accession>A0A1F5RYB8</accession>
<evidence type="ECO:0000313" key="3">
    <source>
        <dbReference type="EMBL" id="OGF19429.1"/>
    </source>
</evidence>
<dbReference type="PANTHER" id="PTHR47618">
    <property type="entry name" value="BIFUNCTIONAL OLIGORIBONUCLEASE AND PAP PHOSPHATASE NRNA"/>
    <property type="match status" value="1"/>
</dbReference>
<dbReference type="InterPro" id="IPR003156">
    <property type="entry name" value="DHHA1_dom"/>
</dbReference>
<evidence type="ECO:0000313" key="4">
    <source>
        <dbReference type="Proteomes" id="UP000178682"/>
    </source>
</evidence>
<sequence length="320" mass="34806">MDKKFVYSEIINKVTSAQNIFLATHENPDGDAVASLCAVAEWLTALGKNFYLACADEAEASFHFLPQTAKINKLTANLDFSRFDLAIILDCGSLRRTKAEAAIKAAPIPIINIDHHLSNDQFGAVNLVDADAVSTTQILYELFKYGKVDISRQLASCILTGIITDSGNFAYAATNPRTFKVASEMIMSGANARNILMSTAKNKNLTTLKAWGFALSRLRYNPNYDIAYTVLTQRDLADLGIGKQDLEGLASFLNNLKDAKIVLVIYELGDGRVKGSLRTNRDDVDVCVLAQSFGGGGHKKAAGFEVEGKLVPAGNSWRVE</sequence>
<dbReference type="Proteomes" id="UP000178682">
    <property type="component" value="Unassembled WGS sequence"/>
</dbReference>
<proteinExistence type="predicted"/>
<evidence type="ECO:0008006" key="5">
    <source>
        <dbReference type="Google" id="ProtNLM"/>
    </source>
</evidence>
<dbReference type="PANTHER" id="PTHR47618:SF1">
    <property type="entry name" value="BIFUNCTIONAL OLIGORIBONUCLEASE AND PAP PHOSPHATASE NRNA"/>
    <property type="match status" value="1"/>
</dbReference>
<evidence type="ECO:0000259" key="2">
    <source>
        <dbReference type="Pfam" id="PF02272"/>
    </source>
</evidence>
<dbReference type="GO" id="GO:0003676">
    <property type="term" value="F:nucleic acid binding"/>
    <property type="evidence" value="ECO:0007669"/>
    <property type="project" value="InterPro"/>
</dbReference>
<comment type="caution">
    <text evidence="3">The sequence shown here is derived from an EMBL/GenBank/DDBJ whole genome shotgun (WGS) entry which is preliminary data.</text>
</comment>
<reference evidence="3 4" key="1">
    <citation type="journal article" date="2016" name="Nat. Commun.">
        <title>Thousands of microbial genomes shed light on interconnected biogeochemical processes in an aquifer system.</title>
        <authorList>
            <person name="Anantharaman K."/>
            <person name="Brown C.T."/>
            <person name="Hug L.A."/>
            <person name="Sharon I."/>
            <person name="Castelle C.J."/>
            <person name="Probst A.J."/>
            <person name="Thomas B.C."/>
            <person name="Singh A."/>
            <person name="Wilkins M.J."/>
            <person name="Karaoz U."/>
            <person name="Brodie E.L."/>
            <person name="Williams K.H."/>
            <person name="Hubbard S.S."/>
            <person name="Banfield J.F."/>
        </authorList>
    </citation>
    <scope>NUCLEOTIDE SEQUENCE [LARGE SCALE GENOMIC DNA]</scope>
</reference>
<evidence type="ECO:0000259" key="1">
    <source>
        <dbReference type="Pfam" id="PF01368"/>
    </source>
</evidence>
<dbReference type="InterPro" id="IPR051319">
    <property type="entry name" value="Oligoribo/pAp-PDE_c-di-AMP_PDE"/>
</dbReference>
<dbReference type="AlphaFoldDB" id="A0A1F5RYB8"/>
<feature type="domain" description="DDH" evidence="1">
    <location>
        <begin position="19"/>
        <end position="162"/>
    </location>
</feature>
<name>A0A1F5RYB8_9BACT</name>
<dbReference type="EMBL" id="MFFX01000020">
    <property type="protein sequence ID" value="OGF19429.1"/>
    <property type="molecule type" value="Genomic_DNA"/>
</dbReference>
<organism evidence="3 4">
    <name type="scientific">Candidatus Falkowbacteria bacterium RIFCSPLOWO2_12_FULL_45_10</name>
    <dbReference type="NCBI Taxonomy" id="1797990"/>
    <lineage>
        <taxon>Bacteria</taxon>
        <taxon>Candidatus Falkowiibacteriota</taxon>
    </lineage>
</organism>
<dbReference type="Pfam" id="PF02272">
    <property type="entry name" value="DHHA1"/>
    <property type="match status" value="1"/>
</dbReference>
<dbReference type="Gene3D" id="3.10.310.30">
    <property type="match status" value="1"/>
</dbReference>
<dbReference type="Gene3D" id="3.90.1640.10">
    <property type="entry name" value="inorganic pyrophosphatase (n-terminal core)"/>
    <property type="match status" value="1"/>
</dbReference>
<feature type="domain" description="DHHA1" evidence="2">
    <location>
        <begin position="231"/>
        <end position="307"/>
    </location>
</feature>
<dbReference type="SUPFAM" id="SSF64182">
    <property type="entry name" value="DHH phosphoesterases"/>
    <property type="match status" value="1"/>
</dbReference>
<dbReference type="Pfam" id="PF01368">
    <property type="entry name" value="DHH"/>
    <property type="match status" value="1"/>
</dbReference>
<dbReference type="InterPro" id="IPR038763">
    <property type="entry name" value="DHH_sf"/>
</dbReference>